<dbReference type="Pfam" id="PF01435">
    <property type="entry name" value="Peptidase_M48"/>
    <property type="match status" value="1"/>
</dbReference>
<comment type="cofactor">
    <cofactor evidence="7 8">
        <name>Zn(2+)</name>
        <dbReference type="ChEBI" id="CHEBI:29105"/>
    </cofactor>
    <text evidence="7 8">Binds 1 zinc ion per subunit.</text>
</comment>
<dbReference type="PATRIC" id="fig|284581.3.peg.287"/>
<comment type="similarity">
    <text evidence="8">Belongs to the peptidase M48 family.</text>
</comment>
<reference evidence="13" key="1">
    <citation type="submission" date="2015-08" db="EMBL/GenBank/DDBJ databases">
        <title>Fjat-14210 dsm16467.</title>
        <authorList>
            <person name="Liu B."/>
            <person name="Wang J."/>
            <person name="Zhu Y."/>
            <person name="Liu G."/>
            <person name="Chen Q."/>
            <person name="Chen Z."/>
            <person name="Lan J."/>
            <person name="Che J."/>
            <person name="Ge C."/>
            <person name="Shi H."/>
            <person name="Pan Z."/>
            <person name="Liu X."/>
        </authorList>
    </citation>
    <scope>NUCLEOTIDE SEQUENCE [LARGE SCALE GENOMIC DNA]</scope>
    <source>
        <strain evidence="13">DSM 16467</strain>
    </source>
</reference>
<dbReference type="GO" id="GO:0046872">
    <property type="term" value="F:metal ion binding"/>
    <property type="evidence" value="ECO:0007669"/>
    <property type="project" value="UniProtKB-KW"/>
</dbReference>
<dbReference type="InterPro" id="IPR001915">
    <property type="entry name" value="Peptidase_M48"/>
</dbReference>
<dbReference type="AlphaFoldDB" id="A0A0M0LH47"/>
<evidence type="ECO:0000256" key="2">
    <source>
        <dbReference type="ARBA" id="ARBA00022723"/>
    </source>
</evidence>
<keyword evidence="5 8" id="KW-0482">Metalloprotease</keyword>
<evidence type="ECO:0000256" key="7">
    <source>
        <dbReference type="PIRSR" id="PIRSR627057-2"/>
    </source>
</evidence>
<feature type="binding site" evidence="7">
    <location>
        <position position="357"/>
    </location>
    <ligand>
        <name>Zn(2+)</name>
        <dbReference type="ChEBI" id="CHEBI:29105"/>
        <note>catalytic</note>
    </ligand>
</feature>
<keyword evidence="9" id="KW-0812">Transmembrane</keyword>
<dbReference type="OrthoDB" id="9781930at2"/>
<evidence type="ECO:0000256" key="4">
    <source>
        <dbReference type="ARBA" id="ARBA00022833"/>
    </source>
</evidence>
<feature type="domain" description="Peptidase M48" evidence="10">
    <location>
        <begin position="207"/>
        <end position="414"/>
    </location>
</feature>
<keyword evidence="9" id="KW-1133">Transmembrane helix</keyword>
<keyword evidence="2 7" id="KW-0479">Metal-binding</keyword>
<dbReference type="STRING" id="284581.AMD01_00260"/>
<keyword evidence="13" id="KW-1185">Reference proteome</keyword>
<feature type="transmembrane region" description="Helical" evidence="9">
    <location>
        <begin position="287"/>
        <end position="305"/>
    </location>
</feature>
<feature type="binding site" evidence="7">
    <location>
        <position position="277"/>
    </location>
    <ligand>
        <name>Zn(2+)</name>
        <dbReference type="ChEBI" id="CHEBI:29105"/>
        <note>catalytic</note>
    </ligand>
</feature>
<evidence type="ECO:0000256" key="9">
    <source>
        <dbReference type="SAM" id="Phobius"/>
    </source>
</evidence>
<proteinExistence type="inferred from homology"/>
<evidence type="ECO:0000256" key="5">
    <source>
        <dbReference type="ARBA" id="ARBA00023049"/>
    </source>
</evidence>
<dbReference type="EMBL" id="LILC01000002">
    <property type="protein sequence ID" value="KOO50242.1"/>
    <property type="molecule type" value="Genomic_DNA"/>
</dbReference>
<dbReference type="CDD" id="cd07343">
    <property type="entry name" value="M48A_Zmpste24p_like"/>
    <property type="match status" value="1"/>
</dbReference>
<dbReference type="InterPro" id="IPR027057">
    <property type="entry name" value="CAXX_Prtase_1"/>
</dbReference>
<evidence type="ECO:0000256" key="1">
    <source>
        <dbReference type="ARBA" id="ARBA00022670"/>
    </source>
</evidence>
<evidence type="ECO:0000313" key="13">
    <source>
        <dbReference type="Proteomes" id="UP000037558"/>
    </source>
</evidence>
<name>A0A0M0LH47_9BACI</name>
<dbReference type="PANTHER" id="PTHR10120">
    <property type="entry name" value="CAAX PRENYL PROTEASE 1"/>
    <property type="match status" value="1"/>
</dbReference>
<keyword evidence="4 7" id="KW-0862">Zinc</keyword>
<feature type="transmembrane region" description="Helical" evidence="9">
    <location>
        <begin position="148"/>
        <end position="168"/>
    </location>
</feature>
<evidence type="ECO:0000256" key="3">
    <source>
        <dbReference type="ARBA" id="ARBA00022801"/>
    </source>
</evidence>
<dbReference type="PROSITE" id="PS51257">
    <property type="entry name" value="PROKAR_LIPOPROTEIN"/>
    <property type="match status" value="1"/>
</dbReference>
<dbReference type="GO" id="GO:0071586">
    <property type="term" value="P:CAAX-box protein processing"/>
    <property type="evidence" value="ECO:0007669"/>
    <property type="project" value="InterPro"/>
</dbReference>
<accession>A0A0M0LH47</accession>
<dbReference type="Pfam" id="PF16491">
    <property type="entry name" value="Peptidase_M48_N"/>
    <property type="match status" value="1"/>
</dbReference>
<feature type="transmembrane region" description="Helical" evidence="9">
    <location>
        <begin position="7"/>
        <end position="25"/>
    </location>
</feature>
<dbReference type="Proteomes" id="UP000037558">
    <property type="component" value="Unassembled WGS sequence"/>
</dbReference>
<feature type="active site" evidence="6">
    <location>
        <position position="278"/>
    </location>
</feature>
<feature type="domain" description="CAAX prenyl protease 1 N-terminal" evidence="11">
    <location>
        <begin position="51"/>
        <end position="204"/>
    </location>
</feature>
<dbReference type="RefSeq" id="WP_053399387.1">
    <property type="nucleotide sequence ID" value="NZ_JAUKEN010000002.1"/>
</dbReference>
<feature type="transmembrane region" description="Helical" evidence="9">
    <location>
        <begin position="104"/>
        <end position="128"/>
    </location>
</feature>
<evidence type="ECO:0000259" key="11">
    <source>
        <dbReference type="Pfam" id="PF16491"/>
    </source>
</evidence>
<feature type="transmembrane region" description="Helical" evidence="9">
    <location>
        <begin position="175"/>
        <end position="198"/>
    </location>
</feature>
<evidence type="ECO:0000259" key="10">
    <source>
        <dbReference type="Pfam" id="PF01435"/>
    </source>
</evidence>
<comment type="caution">
    <text evidence="12">The sequence shown here is derived from an EMBL/GenBank/DDBJ whole genome shotgun (WGS) entry which is preliminary data.</text>
</comment>
<dbReference type="GO" id="GO:0004222">
    <property type="term" value="F:metalloendopeptidase activity"/>
    <property type="evidence" value="ECO:0007669"/>
    <property type="project" value="InterPro"/>
</dbReference>
<feature type="binding site" evidence="7">
    <location>
        <position position="281"/>
    </location>
    <ligand>
        <name>Zn(2+)</name>
        <dbReference type="ChEBI" id="CHEBI:29105"/>
        <note>catalytic</note>
    </ligand>
</feature>
<feature type="transmembrane region" description="Helical" evidence="9">
    <location>
        <begin position="325"/>
        <end position="345"/>
    </location>
</feature>
<evidence type="ECO:0000256" key="6">
    <source>
        <dbReference type="PIRSR" id="PIRSR627057-1"/>
    </source>
</evidence>
<gene>
    <name evidence="12" type="ORF">AMD01_00260</name>
</gene>
<keyword evidence="1 8" id="KW-0645">Protease</keyword>
<keyword evidence="9" id="KW-0472">Membrane</keyword>
<dbReference type="InterPro" id="IPR032456">
    <property type="entry name" value="Peptidase_M48_N"/>
</dbReference>
<keyword evidence="3 8" id="KW-0378">Hydrolase</keyword>
<feature type="active site" description="Proton donor" evidence="6">
    <location>
        <position position="361"/>
    </location>
</feature>
<organism evidence="12 13">
    <name type="scientific">Priestia koreensis</name>
    <dbReference type="NCBI Taxonomy" id="284581"/>
    <lineage>
        <taxon>Bacteria</taxon>
        <taxon>Bacillati</taxon>
        <taxon>Bacillota</taxon>
        <taxon>Bacilli</taxon>
        <taxon>Bacillales</taxon>
        <taxon>Bacillaceae</taxon>
        <taxon>Priestia</taxon>
    </lineage>
</organism>
<sequence>MRKIVGWTMIGFLIYIALACVYIFYMNDSILPKKWIGTSADPQTFMNARELMITDEYSKLRDVLFFISLPYDWIIFLLVLAFGLSKRFSYWAKDISKNLFFQTVIYVFWLSVVSLVLSFPLNFIKYQISKNYRITTQPFEGWMKDQFINFWLQYALMTLVVCVVYLLMRRFKKRWWLFAWLLSVPFTLFITFIQPVVIDPLYNQFYPLKDKVLEEKILTLADQAHIPTDHVYEVNMSEKTNALNAYVTGIGSNSRIVLWDTTLQQLKDKEILFIMAHEMGHYVMKHVYIGIAGYLLLSLIGFYIISKIAEKVVHKWKEPLKISSLTDLSSLPVLLLAFSLLAFAVSPLTNAVSRYQEHKADEYAIHLTHDKKAAVSSFQKLTKAGLSQVDPPFLVKVFRYNHPTMLERITYIEEQ</sequence>
<dbReference type="FunFam" id="3.30.2010.10:FF:000010">
    <property type="entry name" value="M48 family peptidase"/>
    <property type="match status" value="1"/>
</dbReference>
<feature type="transmembrane region" description="Helical" evidence="9">
    <location>
        <begin position="63"/>
        <end position="84"/>
    </location>
</feature>
<protein>
    <submittedName>
        <fullName evidence="12">Peptidase M48</fullName>
    </submittedName>
</protein>
<evidence type="ECO:0000256" key="8">
    <source>
        <dbReference type="RuleBase" id="RU003983"/>
    </source>
</evidence>
<evidence type="ECO:0000313" key="12">
    <source>
        <dbReference type="EMBL" id="KOO50242.1"/>
    </source>
</evidence>
<dbReference type="Gene3D" id="3.30.2010.10">
    <property type="entry name" value="Metalloproteases ('zincins'), catalytic domain"/>
    <property type="match status" value="1"/>
</dbReference>